<dbReference type="EMBL" id="BAABCE010000001">
    <property type="protein sequence ID" value="GAA3527539.1"/>
    <property type="molecule type" value="Genomic_DNA"/>
</dbReference>
<keyword evidence="2" id="KW-1185">Reference proteome</keyword>
<evidence type="ECO:0008006" key="3">
    <source>
        <dbReference type="Google" id="ProtNLM"/>
    </source>
</evidence>
<name>A0ABP6V665_9ACTN</name>
<gene>
    <name evidence="1" type="ORF">GCM10022295_06980</name>
</gene>
<reference evidence="2" key="1">
    <citation type="journal article" date="2019" name="Int. J. Syst. Evol. Microbiol.">
        <title>The Global Catalogue of Microorganisms (GCM) 10K type strain sequencing project: providing services to taxonomists for standard genome sequencing and annotation.</title>
        <authorList>
            <consortium name="The Broad Institute Genomics Platform"/>
            <consortium name="The Broad Institute Genome Sequencing Center for Infectious Disease"/>
            <person name="Wu L."/>
            <person name="Ma J."/>
        </authorList>
    </citation>
    <scope>NUCLEOTIDE SEQUENCE [LARGE SCALE GENOMIC DNA]</scope>
    <source>
        <strain evidence="2">JCM 17656</strain>
    </source>
</reference>
<dbReference type="RefSeq" id="WP_346180160.1">
    <property type="nucleotide sequence ID" value="NZ_BAABCE010000001.1"/>
</dbReference>
<organism evidence="1 2">
    <name type="scientific">Streptomyces osmaniensis</name>
    <dbReference type="NCBI Taxonomy" id="593134"/>
    <lineage>
        <taxon>Bacteria</taxon>
        <taxon>Bacillati</taxon>
        <taxon>Actinomycetota</taxon>
        <taxon>Actinomycetes</taxon>
        <taxon>Kitasatosporales</taxon>
        <taxon>Streptomycetaceae</taxon>
        <taxon>Streptomyces</taxon>
    </lineage>
</organism>
<sequence length="206" mass="22214">MTEMIPGLIPADEVPLDDRAAAPTELQVIGLDLSITSTGVARTDGSTFRIRTRQKDGPKRLTVIRDRLTIEVAEQQPHLAVIEDLPTKMHPRSLKPVAALHGVVQALLVDAGVPWAYIAPATLKKFAADNGGASKRDMTAAAFLADGATFEDDEGADQVDAWWLRAAGFDWLGLPLFTMPEAQREALSKADWPDAYAQRFALGAAA</sequence>
<comment type="caution">
    <text evidence="1">The sequence shown here is derived from an EMBL/GenBank/DDBJ whole genome shotgun (WGS) entry which is preliminary data.</text>
</comment>
<accession>A0ABP6V665</accession>
<protein>
    <recommendedName>
        <fullName evidence="3">Holliday junction resolvasome RuvABC endonuclease subunit</fullName>
    </recommendedName>
</protein>
<evidence type="ECO:0000313" key="1">
    <source>
        <dbReference type="EMBL" id="GAA3527539.1"/>
    </source>
</evidence>
<dbReference type="Proteomes" id="UP001500707">
    <property type="component" value="Unassembled WGS sequence"/>
</dbReference>
<evidence type="ECO:0000313" key="2">
    <source>
        <dbReference type="Proteomes" id="UP001500707"/>
    </source>
</evidence>
<proteinExistence type="predicted"/>